<protein>
    <recommendedName>
        <fullName evidence="6">B box-type domain-containing protein</fullName>
    </recommendedName>
</protein>
<keyword evidence="2 4" id="KW-0863">Zinc-finger</keyword>
<dbReference type="PROSITE" id="PS00518">
    <property type="entry name" value="ZF_RING_1"/>
    <property type="match status" value="1"/>
</dbReference>
<dbReference type="SMART" id="SM00320">
    <property type="entry name" value="WD40"/>
    <property type="match status" value="2"/>
</dbReference>
<evidence type="ECO:0000313" key="8">
    <source>
        <dbReference type="Proteomes" id="UP001374579"/>
    </source>
</evidence>
<reference evidence="7 8" key="1">
    <citation type="submission" date="2024-02" db="EMBL/GenBank/DDBJ databases">
        <title>Chromosome-scale genome assembly of the rough periwinkle Littorina saxatilis.</title>
        <authorList>
            <person name="De Jode A."/>
            <person name="Faria R."/>
            <person name="Formenti G."/>
            <person name="Sims Y."/>
            <person name="Smith T.P."/>
            <person name="Tracey A."/>
            <person name="Wood J.M.D."/>
            <person name="Zagrodzka Z.B."/>
            <person name="Johannesson K."/>
            <person name="Butlin R.K."/>
            <person name="Leder E.H."/>
        </authorList>
    </citation>
    <scope>NUCLEOTIDE SEQUENCE [LARGE SCALE GENOMIC DNA]</scope>
    <source>
        <strain evidence="7">Snail1</strain>
        <tissue evidence="7">Muscle</tissue>
    </source>
</reference>
<dbReference type="InterPro" id="IPR000315">
    <property type="entry name" value="Znf_B-box"/>
</dbReference>
<dbReference type="InterPro" id="IPR047153">
    <property type="entry name" value="TRIM45/56/19-like"/>
</dbReference>
<sequence>MEKATSKNDEAGSLEDCMYTKVIPKHLRPAATGKTQPASTSSRPLTPPHSNHASSAPQACRGNQQRSMENQTYGFAPAFSEDLRRRSSSMKDVNPKSRHEGDGANHTPFIQKARAQSVMTKSRTRSNTSIVDIGLYAGYSEVTPDIAKPAVKPQPANLGLTGDGDYCNIRHDATAVDSGSERPPTAVSMEEESCGSTAKDEEGEEKAEETSSSIVKICSVRRNLEKPFLEEDPGGYARIKDYAEQQQASSDTDTKDEASRLKLVSEDCMALEQGCKVVFPHEEGQEAAEYTNTETTSEGGNQVSRGNADRDHSESEHHHDAQPISDGGSEEDIAANGSQMSFRYNTSFGWITPPRSGSQCSLEQNKQYDSDGVQSISPQDSRKNSLSDNSESLVVLQTCSACTLPSTELTLMQCFHLVCPSCVLPGKHDRIKCAVCKADQAAPQDGVTLLADMFPGFLDVLNSLAQAADDTTHDQEQETAETSANCDQSFQKEEATEPSLLKKKQTGQSGTNGVKDTASSANMHADAQESQVRTGTANAKSQKQQPETEENRVDRNTSEMGSSVKCDKTSPTVSSATAVKISEDSTGSKDDNSFQETSQKGIVEASTVQTTAMNKEKKTTDKKNATKDTSADKSTTDMNHKDEASCTESTTTGVTHNEPAKADENKESSSSKENVTANTTDIESDKPGGNESSSSSAVTKIQRQTCGACREEADTQHACVTCGGIPLCAGCHTAHLTLPVTRSHQFVTVTSTSLSPVTLISRHQPVCPTHGQDLAVQCCTCGVFLCHRCVAPAHTTHKVRDLGNLYHIGKKQFSGLQRSIKQHLLSARSSRRSLDEQIQRVEKTELKVCKSIRASAQRHIDRIECQVEELSHEVSRQCKLRRCALDKTKRNVTHVQDEGRKLRGVLVAISDDTPHLTSLILHNSCQARFDRLRHKASLRVEEFPDLVFCEDVVLEGVLAKDRSLGTIQTLAPGLPDTMMHVLSAFKTEGEVSSVAATPFSELVITSTALGTCRVWDQQGVLLYDVSRHVTQPRDVRVTPGGVIVVLGSDTSSGKGRAACLTLLSPAGSLLSRLPLSSEARLTRIDCPSDTHILVSDEADRTVTLYALQQSGKISLRPLRKVHHEKHLKAPRHVAVNITGDWLVNERGYYLRLVSPEDHVATVLSEDEPEAALHPPRSSRYSTVGSRSTPNRLLTSVCCDSRGRMLAADAGKNGVYITTTGPSGTGERHFVSLHEVTPSSHVTAMAVDKHDRIIVGMSDGIVRILKIGSE</sequence>
<feature type="compositionally biased region" description="Basic and acidic residues" evidence="5">
    <location>
        <begin position="581"/>
        <end position="592"/>
    </location>
</feature>
<dbReference type="Gene3D" id="2.130.10.10">
    <property type="entry name" value="YVTN repeat-like/Quinoprotein amine dehydrogenase"/>
    <property type="match status" value="1"/>
</dbReference>
<feature type="compositionally biased region" description="Polar residues" evidence="5">
    <location>
        <begin position="646"/>
        <end position="655"/>
    </location>
</feature>
<organism evidence="7 8">
    <name type="scientific">Littorina saxatilis</name>
    <dbReference type="NCBI Taxonomy" id="31220"/>
    <lineage>
        <taxon>Eukaryota</taxon>
        <taxon>Metazoa</taxon>
        <taxon>Spiralia</taxon>
        <taxon>Lophotrochozoa</taxon>
        <taxon>Mollusca</taxon>
        <taxon>Gastropoda</taxon>
        <taxon>Caenogastropoda</taxon>
        <taxon>Littorinimorpha</taxon>
        <taxon>Littorinoidea</taxon>
        <taxon>Littorinidae</taxon>
        <taxon>Littorina</taxon>
    </lineage>
</organism>
<feature type="compositionally biased region" description="Polar residues" evidence="5">
    <location>
        <begin position="506"/>
        <end position="545"/>
    </location>
</feature>
<dbReference type="PROSITE" id="PS50119">
    <property type="entry name" value="ZF_BBOX"/>
    <property type="match status" value="1"/>
</dbReference>
<feature type="compositionally biased region" description="Polar residues" evidence="5">
    <location>
        <begin position="480"/>
        <end position="489"/>
    </location>
</feature>
<dbReference type="EMBL" id="JBAMIC010000001">
    <property type="protein sequence ID" value="KAK7116145.1"/>
    <property type="molecule type" value="Genomic_DNA"/>
</dbReference>
<feature type="region of interest" description="Disordered" evidence="5">
    <location>
        <begin position="25"/>
        <end position="125"/>
    </location>
</feature>
<dbReference type="PANTHER" id="PTHR25462:SF296">
    <property type="entry name" value="MEIOTIC P26, ISOFORM F"/>
    <property type="match status" value="1"/>
</dbReference>
<feature type="compositionally biased region" description="Polar residues" evidence="5">
    <location>
        <begin position="33"/>
        <end position="73"/>
    </location>
</feature>
<evidence type="ECO:0000256" key="4">
    <source>
        <dbReference type="PROSITE-ProRule" id="PRU00024"/>
    </source>
</evidence>
<comment type="caution">
    <text evidence="7">The sequence shown here is derived from an EMBL/GenBank/DDBJ whole genome shotgun (WGS) entry which is preliminary data.</text>
</comment>
<proteinExistence type="predicted"/>
<evidence type="ECO:0000256" key="1">
    <source>
        <dbReference type="ARBA" id="ARBA00022723"/>
    </source>
</evidence>
<feature type="domain" description="B box-type" evidence="6">
    <location>
        <begin position="762"/>
        <end position="802"/>
    </location>
</feature>
<feature type="region of interest" description="Disordered" evidence="5">
    <location>
        <begin position="175"/>
        <end position="213"/>
    </location>
</feature>
<evidence type="ECO:0000313" key="7">
    <source>
        <dbReference type="EMBL" id="KAK7116145.1"/>
    </source>
</evidence>
<evidence type="ECO:0000256" key="5">
    <source>
        <dbReference type="SAM" id="MobiDB-lite"/>
    </source>
</evidence>
<feature type="compositionally biased region" description="Basic and acidic residues" evidence="5">
    <location>
        <begin position="307"/>
        <end position="321"/>
    </location>
</feature>
<gene>
    <name evidence="7" type="ORF">V1264_001879</name>
</gene>
<dbReference type="AlphaFoldDB" id="A0AAN9C2T6"/>
<keyword evidence="8" id="KW-1185">Reference proteome</keyword>
<feature type="region of interest" description="Disordered" evidence="5">
    <location>
        <begin position="356"/>
        <end position="386"/>
    </location>
</feature>
<feature type="region of interest" description="Disordered" evidence="5">
    <location>
        <begin position="468"/>
        <end position="697"/>
    </location>
</feature>
<dbReference type="SMART" id="SM00336">
    <property type="entry name" value="BBOX"/>
    <property type="match status" value="2"/>
</dbReference>
<evidence type="ECO:0000256" key="2">
    <source>
        <dbReference type="ARBA" id="ARBA00022771"/>
    </source>
</evidence>
<feature type="compositionally biased region" description="Polar residues" evidence="5">
    <location>
        <begin position="594"/>
        <end position="613"/>
    </location>
</feature>
<feature type="compositionally biased region" description="Basic and acidic residues" evidence="5">
    <location>
        <begin position="614"/>
        <end position="644"/>
    </location>
</feature>
<dbReference type="InterPro" id="IPR015943">
    <property type="entry name" value="WD40/YVTN_repeat-like_dom_sf"/>
</dbReference>
<dbReference type="GO" id="GO:0008270">
    <property type="term" value="F:zinc ion binding"/>
    <property type="evidence" value="ECO:0007669"/>
    <property type="project" value="UniProtKB-KW"/>
</dbReference>
<accession>A0AAN9C2T6</accession>
<feature type="compositionally biased region" description="Basic and acidic residues" evidence="5">
    <location>
        <begin position="658"/>
        <end position="670"/>
    </location>
</feature>
<evidence type="ECO:0000256" key="3">
    <source>
        <dbReference type="ARBA" id="ARBA00022833"/>
    </source>
</evidence>
<dbReference type="Proteomes" id="UP001374579">
    <property type="component" value="Unassembled WGS sequence"/>
</dbReference>
<feature type="compositionally biased region" description="Polar residues" evidence="5">
    <location>
        <begin position="356"/>
        <end position="379"/>
    </location>
</feature>
<dbReference type="SUPFAM" id="SSF57845">
    <property type="entry name" value="B-box zinc-binding domain"/>
    <property type="match status" value="1"/>
</dbReference>
<dbReference type="SUPFAM" id="SSF101898">
    <property type="entry name" value="NHL repeat"/>
    <property type="match status" value="1"/>
</dbReference>
<feature type="region of interest" description="Disordered" evidence="5">
    <location>
        <begin position="290"/>
        <end position="333"/>
    </location>
</feature>
<dbReference type="PANTHER" id="PTHR25462">
    <property type="entry name" value="BONUS, ISOFORM C-RELATED"/>
    <property type="match status" value="1"/>
</dbReference>
<dbReference type="InterPro" id="IPR017907">
    <property type="entry name" value="Znf_RING_CS"/>
</dbReference>
<feature type="compositionally biased region" description="Polar residues" evidence="5">
    <location>
        <begin position="290"/>
        <end position="305"/>
    </location>
</feature>
<dbReference type="GO" id="GO:0061630">
    <property type="term" value="F:ubiquitin protein ligase activity"/>
    <property type="evidence" value="ECO:0007669"/>
    <property type="project" value="TreeGrafter"/>
</dbReference>
<name>A0AAN9C2T6_9CAEN</name>
<evidence type="ECO:0000259" key="6">
    <source>
        <dbReference type="PROSITE" id="PS50119"/>
    </source>
</evidence>
<keyword evidence="3" id="KW-0862">Zinc</keyword>
<dbReference type="InterPro" id="IPR001680">
    <property type="entry name" value="WD40_rpt"/>
</dbReference>
<keyword evidence="1" id="KW-0479">Metal-binding</keyword>
<feature type="compositionally biased region" description="Basic and acidic residues" evidence="5">
    <location>
        <begin position="93"/>
        <end position="103"/>
    </location>
</feature>